<dbReference type="EMBL" id="LN899821">
    <property type="protein sequence ID" value="CUV16678.1"/>
    <property type="molecule type" value="Genomic_DNA"/>
</dbReference>
<sequence length="54" mass="5854">MFLDRNAAFANSSSDHGVQAEIAALHFLAEHFIVDPLIVRVEPEPFAAIAGHIP</sequence>
<proteinExistence type="predicted"/>
<protein>
    <submittedName>
        <fullName evidence="1">Uncharacterized protein</fullName>
    </submittedName>
</protein>
<organism evidence="1">
    <name type="scientific">Ralstonia solanacearum</name>
    <name type="common">Pseudomonas solanacearum</name>
    <dbReference type="NCBI Taxonomy" id="305"/>
    <lineage>
        <taxon>Bacteria</taxon>
        <taxon>Pseudomonadati</taxon>
        <taxon>Pseudomonadota</taxon>
        <taxon>Betaproteobacteria</taxon>
        <taxon>Burkholderiales</taxon>
        <taxon>Burkholderiaceae</taxon>
        <taxon>Ralstonia</taxon>
        <taxon>Ralstonia solanacearum species complex</taxon>
    </lineage>
</organism>
<dbReference type="AlphaFoldDB" id="A0A0S4U358"/>
<accession>A0A0S4U358</accession>
<gene>
    <name evidence="1" type="ORF">PSS4_v1_160083</name>
</gene>
<name>A0A0S4U358_RALSL</name>
<evidence type="ECO:0000313" key="1">
    <source>
        <dbReference type="EMBL" id="CUV16678.1"/>
    </source>
</evidence>
<reference evidence="1" key="1">
    <citation type="submission" date="2015-10" db="EMBL/GenBank/DDBJ databases">
        <authorList>
            <person name="Gilbert D.G."/>
        </authorList>
    </citation>
    <scope>NUCLEOTIDE SEQUENCE</scope>
    <source>
        <strain evidence="1">Phyl III-seqv23</strain>
    </source>
</reference>